<protein>
    <submittedName>
        <fullName evidence="3">Glycosyltransferase family 4 protein</fullName>
        <ecNumber evidence="3">2.4.-.-</ecNumber>
    </submittedName>
</protein>
<keyword evidence="1 3" id="KW-0808">Transferase</keyword>
<keyword evidence="3" id="KW-0328">Glycosyltransferase</keyword>
<feature type="domain" description="Glycosyl transferase family 1" evidence="2">
    <location>
        <begin position="188"/>
        <end position="327"/>
    </location>
</feature>
<proteinExistence type="predicted"/>
<reference evidence="4" key="1">
    <citation type="journal article" date="2019" name="Int. J. Syst. Evol. Microbiol.">
        <title>The Global Catalogue of Microorganisms (GCM) 10K type strain sequencing project: providing services to taxonomists for standard genome sequencing and annotation.</title>
        <authorList>
            <consortium name="The Broad Institute Genomics Platform"/>
            <consortium name="The Broad Institute Genome Sequencing Center for Infectious Disease"/>
            <person name="Wu L."/>
            <person name="Ma J."/>
        </authorList>
    </citation>
    <scope>NUCLEOTIDE SEQUENCE [LARGE SCALE GENOMIC DNA]</scope>
    <source>
        <strain evidence="4">KCTC 22437</strain>
    </source>
</reference>
<dbReference type="CDD" id="cd03801">
    <property type="entry name" value="GT4_PimA-like"/>
    <property type="match status" value="1"/>
</dbReference>
<sequence>MLRVAIISRSTLYTVPGGDTVQAVQTARQLTELGVCVDIKLSSETIQYQLYDLLHFFNIIRPADILFHIRKAKKPYVVSTILVDYSEYDQQHRDGLGRLLGHLSPDGVEYVKTIARCVLGKDTLTSPSYLWRGQRRSILHILDRAQMILPNSRSEYRRLMKAYPCDVKYQVVPNGIDPQLFQYDGNAERDNNLVICVARIEGIKNQLNLIRALNNTRFKLILIGNHSPNQAGYYYECRNIAAANIEFIDHLPQPELVDYYSRAGVHVLPSWFETTGLSSLEAAAMGCNVVITDKGDTREYFGDDAFYADPADAHSIRKAIEQACAAGHKPNLREKILQKYTWAQAANCTLAAYQQIVQSL</sequence>
<evidence type="ECO:0000259" key="2">
    <source>
        <dbReference type="Pfam" id="PF00534"/>
    </source>
</evidence>
<gene>
    <name evidence="3" type="ORF">ACFS5N_11040</name>
</gene>
<dbReference type="Proteomes" id="UP001597557">
    <property type="component" value="Unassembled WGS sequence"/>
</dbReference>
<keyword evidence="4" id="KW-1185">Reference proteome</keyword>
<dbReference type="PANTHER" id="PTHR46401:SF2">
    <property type="entry name" value="GLYCOSYLTRANSFERASE WBBK-RELATED"/>
    <property type="match status" value="1"/>
</dbReference>
<comment type="caution">
    <text evidence="3">The sequence shown here is derived from an EMBL/GenBank/DDBJ whole genome shotgun (WGS) entry which is preliminary data.</text>
</comment>
<dbReference type="RefSeq" id="WP_377185294.1">
    <property type="nucleotide sequence ID" value="NZ_JBHUPD010000002.1"/>
</dbReference>
<evidence type="ECO:0000313" key="4">
    <source>
        <dbReference type="Proteomes" id="UP001597557"/>
    </source>
</evidence>
<name>A0ABW5YCM3_9SPHI</name>
<accession>A0ABW5YCM3</accession>
<dbReference type="Pfam" id="PF00534">
    <property type="entry name" value="Glycos_transf_1"/>
    <property type="match status" value="1"/>
</dbReference>
<dbReference type="EC" id="2.4.-.-" evidence="3"/>
<dbReference type="InterPro" id="IPR001296">
    <property type="entry name" value="Glyco_trans_1"/>
</dbReference>
<evidence type="ECO:0000313" key="3">
    <source>
        <dbReference type="EMBL" id="MFD2873006.1"/>
    </source>
</evidence>
<dbReference type="SUPFAM" id="SSF53756">
    <property type="entry name" value="UDP-Glycosyltransferase/glycogen phosphorylase"/>
    <property type="match status" value="1"/>
</dbReference>
<dbReference type="PANTHER" id="PTHR46401">
    <property type="entry name" value="GLYCOSYLTRANSFERASE WBBK-RELATED"/>
    <property type="match status" value="1"/>
</dbReference>
<dbReference type="EMBL" id="JBHUPD010000002">
    <property type="protein sequence ID" value="MFD2873006.1"/>
    <property type="molecule type" value="Genomic_DNA"/>
</dbReference>
<organism evidence="3 4">
    <name type="scientific">Mucilaginibacter ximonensis</name>
    <dbReference type="NCBI Taxonomy" id="538021"/>
    <lineage>
        <taxon>Bacteria</taxon>
        <taxon>Pseudomonadati</taxon>
        <taxon>Bacteroidota</taxon>
        <taxon>Sphingobacteriia</taxon>
        <taxon>Sphingobacteriales</taxon>
        <taxon>Sphingobacteriaceae</taxon>
        <taxon>Mucilaginibacter</taxon>
    </lineage>
</organism>
<evidence type="ECO:0000256" key="1">
    <source>
        <dbReference type="ARBA" id="ARBA00022679"/>
    </source>
</evidence>
<dbReference type="GO" id="GO:0016757">
    <property type="term" value="F:glycosyltransferase activity"/>
    <property type="evidence" value="ECO:0007669"/>
    <property type="project" value="UniProtKB-KW"/>
</dbReference>
<dbReference type="Gene3D" id="3.40.50.2000">
    <property type="entry name" value="Glycogen Phosphorylase B"/>
    <property type="match status" value="2"/>
</dbReference>